<name>A0ABQ8YEG6_9EUKA</name>
<proteinExistence type="predicted"/>
<feature type="compositionally biased region" description="Low complexity" evidence="1">
    <location>
        <begin position="425"/>
        <end position="441"/>
    </location>
</feature>
<dbReference type="Gene3D" id="3.30.450.20">
    <property type="entry name" value="PAS domain"/>
    <property type="match status" value="1"/>
</dbReference>
<gene>
    <name evidence="2" type="ORF">M0813_02844</name>
</gene>
<feature type="compositionally biased region" description="Low complexity" evidence="1">
    <location>
        <begin position="786"/>
        <end position="798"/>
    </location>
</feature>
<feature type="region of interest" description="Disordered" evidence="1">
    <location>
        <begin position="380"/>
        <end position="468"/>
    </location>
</feature>
<feature type="compositionally biased region" description="Low complexity" evidence="1">
    <location>
        <begin position="839"/>
        <end position="850"/>
    </location>
</feature>
<feature type="compositionally biased region" description="Acidic residues" evidence="1">
    <location>
        <begin position="327"/>
        <end position="347"/>
    </location>
</feature>
<organism evidence="2 3">
    <name type="scientific">Anaeramoeba flamelloides</name>
    <dbReference type="NCBI Taxonomy" id="1746091"/>
    <lineage>
        <taxon>Eukaryota</taxon>
        <taxon>Metamonada</taxon>
        <taxon>Anaeramoebidae</taxon>
        <taxon>Anaeramoeba</taxon>
    </lineage>
</organism>
<feature type="compositionally biased region" description="Polar residues" evidence="1">
    <location>
        <begin position="442"/>
        <end position="462"/>
    </location>
</feature>
<evidence type="ECO:0000313" key="3">
    <source>
        <dbReference type="Proteomes" id="UP001150062"/>
    </source>
</evidence>
<comment type="caution">
    <text evidence="2">The sequence shown here is derived from an EMBL/GenBank/DDBJ whole genome shotgun (WGS) entry which is preliminary data.</text>
</comment>
<dbReference type="Proteomes" id="UP001150062">
    <property type="component" value="Unassembled WGS sequence"/>
</dbReference>
<feature type="region of interest" description="Disordered" evidence="1">
    <location>
        <begin position="724"/>
        <end position="758"/>
    </location>
</feature>
<feature type="compositionally biased region" description="Basic and acidic residues" evidence="1">
    <location>
        <begin position="851"/>
        <end position="908"/>
    </location>
</feature>
<feature type="compositionally biased region" description="Acidic residues" evidence="1">
    <location>
        <begin position="396"/>
        <end position="406"/>
    </location>
</feature>
<feature type="region of interest" description="Disordered" evidence="1">
    <location>
        <begin position="773"/>
        <end position="908"/>
    </location>
</feature>
<dbReference type="EMBL" id="JAOAOG010000173">
    <property type="protein sequence ID" value="KAJ6242987.1"/>
    <property type="molecule type" value="Genomic_DNA"/>
</dbReference>
<feature type="compositionally biased region" description="Low complexity" evidence="1">
    <location>
        <begin position="348"/>
        <end position="359"/>
    </location>
</feature>
<protein>
    <submittedName>
        <fullName evidence="2">Fip1-like 1 protein</fullName>
    </submittedName>
</protein>
<sequence>MGNTTSTTNFTLDSDYAYGLPINTSESFCILTNKSKIIDVNDNFCNLMKCKKEEILGNPIHNYPKKQKQLGVSSKTAIKQISDMLQNLKGNYQFTWELKRFNDEHFFSIVNLCCGQFNHETVFRATLKEIETPLPQTNNNKTNQFSELMPQFIQQHIQQIQGNLLESSIKGSKSEKEILYHLYSLSQKYKNSINDLHKEITTIKNSQKISNLDNYDQNTFNYRNFLLNQEHSFDVMYINKNKERKKTRIIVSIGHIILRIENEHFLITNSSKILIKLHPKYDCVLKMVWEDQRFVFAFLSVESKKIFLEKLKTLFKKSIDSINKTMDDEDDEEEEDEEEEVIEEEIGENGNSNNNENQNNEISEIIKSKVNEDTIEKKITSSKIDENNNSNNNENSTDDENEENNNENEKNNNDNNETNNEKNNESNNNNTTDNQNNTKSSMGKSGSLTNENSGNQKHNNQKNTEKNKFNIYNPKIEYTNVWSVYVLKANENSLETGKLHLGKGEFLLKSRSFCLQLDYQQNLLVTRNPMRKRNIKFQYEDNIYEATFSEDIFADEFMKSYQKNLKNFDPKNLSPREFSMQTQNMIDFLSDKLWDDDEEGGGDNDDDYEDSNSMFMLDFLNMDQNWELIQQQQPQVMAEFRASIVDEQVKSNKVVIIKVVGNTKLMFGELEFLIMELKVKESSSKKSVVNIVFPGQRKSVSIMFKDSEERKKFMNLYKMNSKALSKLKREEKKKKKLQRRMHKRNSSTSSHSRDSSLKKKFLHFRGRSVFDNESQNKSENFDIPKSQSTSSSSISSKSVNDKPYRFGELSESSKIHEKKIKKHSDGIIKKNNHTSKLQTTSSTSSVSSTSSKRENENESKKVRERGKSKGKNKGREREKEKEKEKEKENESESESERERESNYNYNDENKSNKLLESIQLKVFTSKYEWKRGIFNFYKNDDIELITPEKTFKSRDSLSFRLIGHPTRKKVSKFKINNKNVLIKFSSESERNIFTKKFDTNYESKKTLFIILIFWSSYQGKEIKRKRCQINVINDKLLFVLENNKQVKVPIPPQTKLFLNPSRPRLVKIDFPNKDFFILNFQDSLELKRFVEIVRSIIDFY</sequence>
<feature type="compositionally biased region" description="Basic and acidic residues" evidence="1">
    <location>
        <begin position="773"/>
        <end position="782"/>
    </location>
</feature>
<evidence type="ECO:0000313" key="2">
    <source>
        <dbReference type="EMBL" id="KAJ6242987.1"/>
    </source>
</evidence>
<feature type="compositionally biased region" description="Basic residues" evidence="1">
    <location>
        <begin position="731"/>
        <end position="745"/>
    </location>
</feature>
<evidence type="ECO:0000256" key="1">
    <source>
        <dbReference type="SAM" id="MobiDB-lite"/>
    </source>
</evidence>
<reference evidence="2" key="1">
    <citation type="submission" date="2022-08" db="EMBL/GenBank/DDBJ databases">
        <title>Novel sulfate-reducing endosymbionts in the free-living metamonad Anaeramoeba.</title>
        <authorList>
            <person name="Jerlstrom-Hultqvist J."/>
            <person name="Cepicka I."/>
            <person name="Gallot-Lavallee L."/>
            <person name="Salas-Leiva D."/>
            <person name="Curtis B.A."/>
            <person name="Zahonova K."/>
            <person name="Pipaliya S."/>
            <person name="Dacks J."/>
            <person name="Roger A.J."/>
        </authorList>
    </citation>
    <scope>NUCLEOTIDE SEQUENCE</scope>
    <source>
        <strain evidence="2">Schooner1</strain>
    </source>
</reference>
<feature type="region of interest" description="Disordered" evidence="1">
    <location>
        <begin position="324"/>
        <end position="359"/>
    </location>
</feature>
<keyword evidence="3" id="KW-1185">Reference proteome</keyword>
<accession>A0ABQ8YEG6</accession>